<dbReference type="InterPro" id="IPR036942">
    <property type="entry name" value="Beta-barrel_TonB_sf"/>
</dbReference>
<comment type="similarity">
    <text evidence="2">Belongs to the TonB-dependent receptor family. Hemoglobin/haptoglobin binding protein subfamily.</text>
</comment>
<keyword evidence="5 11" id="KW-0812">Transmembrane</keyword>
<dbReference type="InterPro" id="IPR037066">
    <property type="entry name" value="Plug_dom_sf"/>
</dbReference>
<keyword evidence="16" id="KW-1185">Reference proteome</keyword>
<dbReference type="Pfam" id="PF07715">
    <property type="entry name" value="Plug"/>
    <property type="match status" value="1"/>
</dbReference>
<comment type="caution">
    <text evidence="15">The sequence shown here is derived from an EMBL/GenBank/DDBJ whole genome shotgun (WGS) entry which is preliminary data.</text>
</comment>
<evidence type="ECO:0000256" key="8">
    <source>
        <dbReference type="ARBA" id="ARBA00023136"/>
    </source>
</evidence>
<keyword evidence="9 15" id="KW-0675">Receptor</keyword>
<evidence type="ECO:0000256" key="10">
    <source>
        <dbReference type="ARBA" id="ARBA00023237"/>
    </source>
</evidence>
<dbReference type="AlphaFoldDB" id="A0A850RQX6"/>
<name>A0A850RQX6_9GAMM</name>
<dbReference type="GO" id="GO:0009279">
    <property type="term" value="C:cell outer membrane"/>
    <property type="evidence" value="ECO:0007669"/>
    <property type="project" value="UniProtKB-SubCell"/>
</dbReference>
<evidence type="ECO:0000256" key="12">
    <source>
        <dbReference type="RuleBase" id="RU003357"/>
    </source>
</evidence>
<keyword evidence="3 11" id="KW-0813">Transport</keyword>
<evidence type="ECO:0000256" key="11">
    <source>
        <dbReference type="PROSITE-ProRule" id="PRU01360"/>
    </source>
</evidence>
<evidence type="ECO:0000313" key="15">
    <source>
        <dbReference type="EMBL" id="NVZ11313.1"/>
    </source>
</evidence>
<dbReference type="InterPro" id="IPR012910">
    <property type="entry name" value="Plug_dom"/>
</dbReference>
<dbReference type="PROSITE" id="PS52016">
    <property type="entry name" value="TONB_DEPENDENT_REC_3"/>
    <property type="match status" value="1"/>
</dbReference>
<keyword evidence="6" id="KW-0732">Signal</keyword>
<proteinExistence type="inferred from homology"/>
<dbReference type="Gene3D" id="2.170.130.10">
    <property type="entry name" value="TonB-dependent receptor, plug domain"/>
    <property type="match status" value="1"/>
</dbReference>
<dbReference type="InterPro" id="IPR039426">
    <property type="entry name" value="TonB-dep_rcpt-like"/>
</dbReference>
<keyword evidence="8 11" id="KW-0472">Membrane</keyword>
<reference evidence="15 16" key="1">
    <citation type="submission" date="2020-06" db="EMBL/GenBank/DDBJ databases">
        <title>Whole-genome sequence of Allochromatium humboldtianum DSM 21881, type strain.</title>
        <authorList>
            <person name="Kyndt J.A."/>
            <person name="Meyer T.E."/>
        </authorList>
    </citation>
    <scope>NUCLEOTIDE SEQUENCE [LARGE SCALE GENOMIC DNA]</scope>
    <source>
        <strain evidence="15 16">DSM 21881</strain>
    </source>
</reference>
<keyword evidence="10 11" id="KW-0998">Cell outer membrane</keyword>
<evidence type="ECO:0000256" key="1">
    <source>
        <dbReference type="ARBA" id="ARBA00004571"/>
    </source>
</evidence>
<gene>
    <name evidence="15" type="ORF">HW932_18850</name>
</gene>
<dbReference type="GO" id="GO:0044718">
    <property type="term" value="P:siderophore transmembrane transport"/>
    <property type="evidence" value="ECO:0007669"/>
    <property type="project" value="TreeGrafter"/>
</dbReference>
<evidence type="ECO:0000259" key="14">
    <source>
        <dbReference type="Pfam" id="PF07715"/>
    </source>
</evidence>
<evidence type="ECO:0000259" key="13">
    <source>
        <dbReference type="Pfam" id="PF00593"/>
    </source>
</evidence>
<evidence type="ECO:0000256" key="9">
    <source>
        <dbReference type="ARBA" id="ARBA00023170"/>
    </source>
</evidence>
<dbReference type="PANTHER" id="PTHR30069:SF29">
    <property type="entry name" value="HEMOGLOBIN AND HEMOGLOBIN-HAPTOGLOBIN-BINDING PROTEIN 1-RELATED"/>
    <property type="match status" value="1"/>
</dbReference>
<accession>A0A850RQX6</accession>
<protein>
    <submittedName>
        <fullName evidence="15">TonB-dependent receptor</fullName>
    </submittedName>
</protein>
<sequence>MRPLSAHSRLIPLAIVILHGGVLVSPVWAGTERQEPLSEQERAEKVELLAELQDLTELATKTKMNADYVPGIISVLYRGDLLALGLRTVVEALQLVPGIQVEREPTGDYAIYPRGFSDHKAIKMRVLIDSVVTNSAFDGDALFAQIPIEQIDRIEIIRGPGSSVHGEFAFAGVINIITRDDGDRVHVRLDGDGTRQVGGVFKLSDPERDRHLSLNLSGWKSRGDDITTGTDVLHEIGLGEISRAPGSLDAGERYGFAVLKLHLGDFSLLAHAQQANNGAFFGALNALPSDTGRTDTLENSNWSIQASQRFVPGDALTAELRLLWKVNQQTSDEEILPPGAPFPLFWEDNVYPNGLRQELYGSTRRAQADLEVEWSGWEKHLWRIEVSASDIVLTDAWWAVNGDLDTLQPLPNMVRYTGDRNYIDEDAARTIQSLSVQDQWSVTERLDVTAGLRYDRYSDVGDNLAPRLSAVWRLSDEHLLKAQIAEAFNPLTLVEVNQTVELPGRRLPTDPETIRTSELGYVRTRGDTVARATLFHSDISNLYLTENGNYVGQGDARLQGIELEWEQRFGSTWKLLSNVSYNDTLDKIRGGPFTGAARWLGNLAVFYRPRSDLLLTGRWQYVGKRERNANDPRDEPLDGYDNIALTLNWFDVGAKGLTFRAGVTNLLGEDIRSPAPALTYREDYLLDDERTWWAQLSYEW</sequence>
<keyword evidence="7 12" id="KW-0798">TonB box</keyword>
<evidence type="ECO:0000256" key="4">
    <source>
        <dbReference type="ARBA" id="ARBA00022452"/>
    </source>
</evidence>
<dbReference type="CDD" id="cd01347">
    <property type="entry name" value="ligand_gated_channel"/>
    <property type="match status" value="1"/>
</dbReference>
<organism evidence="15 16">
    <name type="scientific">Allochromatium humboldtianum</name>
    <dbReference type="NCBI Taxonomy" id="504901"/>
    <lineage>
        <taxon>Bacteria</taxon>
        <taxon>Pseudomonadati</taxon>
        <taxon>Pseudomonadota</taxon>
        <taxon>Gammaproteobacteria</taxon>
        <taxon>Chromatiales</taxon>
        <taxon>Chromatiaceae</taxon>
        <taxon>Allochromatium</taxon>
    </lineage>
</organism>
<evidence type="ECO:0000256" key="3">
    <source>
        <dbReference type="ARBA" id="ARBA00022448"/>
    </source>
</evidence>
<dbReference type="Pfam" id="PF00593">
    <property type="entry name" value="TonB_dep_Rec_b-barrel"/>
    <property type="match status" value="1"/>
</dbReference>
<dbReference type="PANTHER" id="PTHR30069">
    <property type="entry name" value="TONB-DEPENDENT OUTER MEMBRANE RECEPTOR"/>
    <property type="match status" value="1"/>
</dbReference>
<dbReference type="GO" id="GO:0015344">
    <property type="term" value="F:siderophore uptake transmembrane transporter activity"/>
    <property type="evidence" value="ECO:0007669"/>
    <property type="project" value="TreeGrafter"/>
</dbReference>
<dbReference type="InterPro" id="IPR000531">
    <property type="entry name" value="Beta-barrel_TonB"/>
</dbReference>
<dbReference type="EMBL" id="JABZEO010000019">
    <property type="protein sequence ID" value="NVZ11313.1"/>
    <property type="molecule type" value="Genomic_DNA"/>
</dbReference>
<comment type="subcellular location">
    <subcellularLocation>
        <location evidence="1 11">Cell outer membrane</location>
        <topology evidence="1 11">Multi-pass membrane protein</topology>
    </subcellularLocation>
</comment>
<evidence type="ECO:0000313" key="16">
    <source>
        <dbReference type="Proteomes" id="UP000592294"/>
    </source>
</evidence>
<dbReference type="Gene3D" id="2.40.170.20">
    <property type="entry name" value="TonB-dependent receptor, beta-barrel domain"/>
    <property type="match status" value="1"/>
</dbReference>
<evidence type="ECO:0000256" key="5">
    <source>
        <dbReference type="ARBA" id="ARBA00022692"/>
    </source>
</evidence>
<evidence type="ECO:0000256" key="7">
    <source>
        <dbReference type="ARBA" id="ARBA00023077"/>
    </source>
</evidence>
<dbReference type="RefSeq" id="WP_176978014.1">
    <property type="nucleotide sequence ID" value="NZ_JABZEO010000019.1"/>
</dbReference>
<keyword evidence="4 11" id="KW-1134">Transmembrane beta strand</keyword>
<feature type="domain" description="TonB-dependent receptor-like beta-barrel" evidence="13">
    <location>
        <begin position="276"/>
        <end position="666"/>
    </location>
</feature>
<dbReference type="Proteomes" id="UP000592294">
    <property type="component" value="Unassembled WGS sequence"/>
</dbReference>
<feature type="domain" description="TonB-dependent receptor plug" evidence="14">
    <location>
        <begin position="69"/>
        <end position="173"/>
    </location>
</feature>
<evidence type="ECO:0000256" key="6">
    <source>
        <dbReference type="ARBA" id="ARBA00022729"/>
    </source>
</evidence>
<dbReference type="SUPFAM" id="SSF56935">
    <property type="entry name" value="Porins"/>
    <property type="match status" value="1"/>
</dbReference>
<evidence type="ECO:0000256" key="2">
    <source>
        <dbReference type="ARBA" id="ARBA00008143"/>
    </source>
</evidence>